<dbReference type="InterPro" id="IPR023883">
    <property type="entry name" value="CHP03980_redox-disulphide"/>
</dbReference>
<dbReference type="EMBL" id="DVHH01000071">
    <property type="protein sequence ID" value="HIR54521.1"/>
    <property type="molecule type" value="Genomic_DNA"/>
</dbReference>
<dbReference type="Pfam" id="PF08984">
    <property type="entry name" value="DUF1858"/>
    <property type="match status" value="1"/>
</dbReference>
<feature type="domain" description="DUF1858" evidence="1">
    <location>
        <begin position="4"/>
        <end position="56"/>
    </location>
</feature>
<sequence length="67" mass="7332">MFEITKTTMISEILENAPQAMPAFQSIGMHCMGCALASGETLEQACYAHEVDPDQFLADLKAYLAMC</sequence>
<evidence type="ECO:0000259" key="1">
    <source>
        <dbReference type="Pfam" id="PF08984"/>
    </source>
</evidence>
<dbReference type="Gene3D" id="1.10.3910.10">
    <property type="entry name" value="SP0561-like"/>
    <property type="match status" value="1"/>
</dbReference>
<reference evidence="2" key="1">
    <citation type="submission" date="2020-10" db="EMBL/GenBank/DDBJ databases">
        <authorList>
            <person name="Gilroy R."/>
        </authorList>
    </citation>
    <scope>NUCLEOTIDE SEQUENCE</scope>
    <source>
        <strain evidence="2">ChiGjej3B3-7149</strain>
    </source>
</reference>
<dbReference type="PANTHER" id="PTHR39341:SF1">
    <property type="entry name" value="DUF1858 DOMAIN-CONTAINING PROTEIN"/>
    <property type="match status" value="1"/>
</dbReference>
<dbReference type="InterPro" id="IPR015077">
    <property type="entry name" value="DUF1858"/>
</dbReference>
<dbReference type="Proteomes" id="UP000824238">
    <property type="component" value="Unassembled WGS sequence"/>
</dbReference>
<dbReference type="NCBIfam" id="TIGR03980">
    <property type="entry name" value="prismane_assoc"/>
    <property type="match status" value="1"/>
</dbReference>
<dbReference type="AlphaFoldDB" id="A0A9D1DKJ5"/>
<evidence type="ECO:0000313" key="3">
    <source>
        <dbReference type="Proteomes" id="UP000824238"/>
    </source>
</evidence>
<dbReference type="InterPro" id="IPR038062">
    <property type="entry name" value="ScdA-like_N_sf"/>
</dbReference>
<name>A0A9D1DKJ5_9FIRM</name>
<protein>
    <submittedName>
        <fullName evidence="2">DUF1858 domain-containing protein</fullName>
    </submittedName>
</protein>
<dbReference type="SUPFAM" id="SSF140683">
    <property type="entry name" value="SP0561-like"/>
    <property type="match status" value="1"/>
</dbReference>
<evidence type="ECO:0000313" key="2">
    <source>
        <dbReference type="EMBL" id="HIR54521.1"/>
    </source>
</evidence>
<organism evidence="2 3">
    <name type="scientific">Candidatus Scatomorpha intestinigallinarum</name>
    <dbReference type="NCBI Taxonomy" id="2840923"/>
    <lineage>
        <taxon>Bacteria</taxon>
        <taxon>Bacillati</taxon>
        <taxon>Bacillota</taxon>
        <taxon>Clostridia</taxon>
        <taxon>Eubacteriales</taxon>
        <taxon>Candidatus Scatomorpha</taxon>
    </lineage>
</organism>
<gene>
    <name evidence="2" type="ORF">IAD36_02825</name>
</gene>
<comment type="caution">
    <text evidence="2">The sequence shown here is derived from an EMBL/GenBank/DDBJ whole genome shotgun (WGS) entry which is preliminary data.</text>
</comment>
<proteinExistence type="predicted"/>
<accession>A0A9D1DKJ5</accession>
<reference evidence="2" key="2">
    <citation type="journal article" date="2021" name="PeerJ">
        <title>Extensive microbial diversity within the chicken gut microbiome revealed by metagenomics and culture.</title>
        <authorList>
            <person name="Gilroy R."/>
            <person name="Ravi A."/>
            <person name="Getino M."/>
            <person name="Pursley I."/>
            <person name="Horton D.L."/>
            <person name="Alikhan N.F."/>
            <person name="Baker D."/>
            <person name="Gharbi K."/>
            <person name="Hall N."/>
            <person name="Watson M."/>
            <person name="Adriaenssens E.M."/>
            <person name="Foster-Nyarko E."/>
            <person name="Jarju S."/>
            <person name="Secka A."/>
            <person name="Antonio M."/>
            <person name="Oren A."/>
            <person name="Chaudhuri R.R."/>
            <person name="La Ragione R."/>
            <person name="Hildebrand F."/>
            <person name="Pallen M.J."/>
        </authorList>
    </citation>
    <scope>NUCLEOTIDE SEQUENCE</scope>
    <source>
        <strain evidence="2">ChiGjej3B3-7149</strain>
    </source>
</reference>
<dbReference type="PANTHER" id="PTHR39341">
    <property type="entry name" value="BSL7085 PROTEIN"/>
    <property type="match status" value="1"/>
</dbReference>